<dbReference type="SMART" id="SM00824">
    <property type="entry name" value="PKS_TE"/>
    <property type="match status" value="1"/>
</dbReference>
<evidence type="ECO:0000256" key="2">
    <source>
        <dbReference type="ARBA" id="ARBA00022801"/>
    </source>
</evidence>
<dbReference type="PANTHER" id="PTHR11487:SF0">
    <property type="entry name" value="S-ACYL FATTY ACID SYNTHASE THIOESTERASE, MEDIUM CHAIN"/>
    <property type="match status" value="1"/>
</dbReference>
<dbReference type="Pfam" id="PF00975">
    <property type="entry name" value="Thioesterase"/>
    <property type="match status" value="1"/>
</dbReference>
<comment type="caution">
    <text evidence="4">The sequence shown here is derived from an EMBL/GenBank/DDBJ whole genome shotgun (WGS) entry which is preliminary data.</text>
</comment>
<dbReference type="InterPro" id="IPR029058">
    <property type="entry name" value="AB_hydrolase_fold"/>
</dbReference>
<feature type="domain" description="Thioesterase TesA-like" evidence="3">
    <location>
        <begin position="28"/>
        <end position="249"/>
    </location>
</feature>
<dbReference type="EMBL" id="BOMG01000126">
    <property type="protein sequence ID" value="GID61405.1"/>
    <property type="molecule type" value="Genomic_DNA"/>
</dbReference>
<dbReference type="InterPro" id="IPR020802">
    <property type="entry name" value="TesA-like"/>
</dbReference>
<organism evidence="4 5">
    <name type="scientific">Actinoplanes couchii</name>
    <dbReference type="NCBI Taxonomy" id="403638"/>
    <lineage>
        <taxon>Bacteria</taxon>
        <taxon>Bacillati</taxon>
        <taxon>Actinomycetota</taxon>
        <taxon>Actinomycetes</taxon>
        <taxon>Micromonosporales</taxon>
        <taxon>Micromonosporaceae</taxon>
        <taxon>Actinoplanes</taxon>
    </lineage>
</organism>
<gene>
    <name evidence="4" type="ORF">Aco03nite_098090</name>
</gene>
<keyword evidence="2" id="KW-0378">Hydrolase</keyword>
<accession>A0ABQ3XSB7</accession>
<evidence type="ECO:0000313" key="4">
    <source>
        <dbReference type="EMBL" id="GID61405.1"/>
    </source>
</evidence>
<dbReference type="Gene3D" id="3.40.50.1820">
    <property type="entry name" value="alpha/beta hydrolase"/>
    <property type="match status" value="1"/>
</dbReference>
<dbReference type="Proteomes" id="UP000612282">
    <property type="component" value="Unassembled WGS sequence"/>
</dbReference>
<evidence type="ECO:0000256" key="1">
    <source>
        <dbReference type="ARBA" id="ARBA00007169"/>
    </source>
</evidence>
<reference evidence="4 5" key="1">
    <citation type="submission" date="2021-01" db="EMBL/GenBank/DDBJ databases">
        <title>Whole genome shotgun sequence of Actinoplanes couchii NBRC 106145.</title>
        <authorList>
            <person name="Komaki H."/>
            <person name="Tamura T."/>
        </authorList>
    </citation>
    <scope>NUCLEOTIDE SEQUENCE [LARGE SCALE GENOMIC DNA]</scope>
    <source>
        <strain evidence="4 5">NBRC 106145</strain>
    </source>
</reference>
<evidence type="ECO:0000259" key="3">
    <source>
        <dbReference type="SMART" id="SM00824"/>
    </source>
</evidence>
<keyword evidence="5" id="KW-1185">Reference proteome</keyword>
<dbReference type="SUPFAM" id="SSF53474">
    <property type="entry name" value="alpha/beta-Hydrolases"/>
    <property type="match status" value="1"/>
</dbReference>
<dbReference type="InterPro" id="IPR012223">
    <property type="entry name" value="TEII"/>
</dbReference>
<dbReference type="InterPro" id="IPR001031">
    <property type="entry name" value="Thioesterase"/>
</dbReference>
<proteinExistence type="inferred from homology"/>
<evidence type="ECO:0000313" key="5">
    <source>
        <dbReference type="Proteomes" id="UP000612282"/>
    </source>
</evidence>
<name>A0ABQ3XSB7_9ACTN</name>
<sequence>MTGVPRISDADLWIRSYHPAATATTKLVCLPHAGGSASYFFPVSARLSPAVQVLAVQYPGRQDRRGERCIKSIAELADALVPYVLAQADRPLALFGHSMGASLAFELAQRLEDRAVIPLALFVSGRRAPSRHHVETTHQLDDEGLLREMRALGGTHASLLVDDELIRMALPAIRGDYTAAETYRWVPGPPLRTPIHVYTGRSDPRVTLDEASAWREHTTAGFSLTPYSGGHFFLNDHAAQITEAIGRVITAGVSP</sequence>
<dbReference type="PANTHER" id="PTHR11487">
    <property type="entry name" value="THIOESTERASE"/>
    <property type="match status" value="1"/>
</dbReference>
<comment type="similarity">
    <text evidence="1">Belongs to the thioesterase family.</text>
</comment>
<protein>
    <submittedName>
        <fullName evidence="4">Thioesterase</fullName>
    </submittedName>
</protein>